<comment type="caution">
    <text evidence="1">The sequence shown here is derived from an EMBL/GenBank/DDBJ whole genome shotgun (WGS) entry which is preliminary data.</text>
</comment>
<gene>
    <name evidence="1" type="ORF">N482_03060</name>
</gene>
<dbReference type="InterPro" id="IPR021390">
    <property type="entry name" value="DUF3025"/>
</dbReference>
<proteinExistence type="predicted"/>
<reference evidence="1 2" key="1">
    <citation type="submission" date="2013-07" db="EMBL/GenBank/DDBJ databases">
        <title>Comparative Genomic and Metabolomic Analysis of Twelve Strains of Pseudoalteromonas luteoviolacea.</title>
        <authorList>
            <person name="Vynne N.G."/>
            <person name="Mansson M."/>
            <person name="Gram L."/>
        </authorList>
    </citation>
    <scope>NUCLEOTIDE SEQUENCE [LARGE SCALE GENOMIC DNA]</scope>
    <source>
        <strain evidence="1 2">NCIMB 1942</strain>
    </source>
</reference>
<name>A0A167A590_9GAMM</name>
<protein>
    <recommendedName>
        <fullName evidence="3">Transmembrane protein</fullName>
    </recommendedName>
</protein>
<dbReference type="RefSeq" id="WP_063378194.1">
    <property type="nucleotide sequence ID" value="NZ_AUXT01000183.1"/>
</dbReference>
<organism evidence="1 2">
    <name type="scientific">Pseudoalteromonas luteoviolacea NCIMB 1942</name>
    <dbReference type="NCBI Taxonomy" id="1365253"/>
    <lineage>
        <taxon>Bacteria</taxon>
        <taxon>Pseudomonadati</taxon>
        <taxon>Pseudomonadota</taxon>
        <taxon>Gammaproteobacteria</taxon>
        <taxon>Alteromonadales</taxon>
        <taxon>Pseudoalteromonadaceae</taxon>
        <taxon>Pseudoalteromonas</taxon>
    </lineage>
</organism>
<dbReference type="OrthoDB" id="5292474at2"/>
<evidence type="ECO:0000313" key="1">
    <source>
        <dbReference type="EMBL" id="KZN44997.1"/>
    </source>
</evidence>
<evidence type="ECO:0008006" key="3">
    <source>
        <dbReference type="Google" id="ProtNLM"/>
    </source>
</evidence>
<accession>A0A167A590</accession>
<dbReference type="EMBL" id="AUXT01000183">
    <property type="protein sequence ID" value="KZN44997.1"/>
    <property type="molecule type" value="Genomic_DNA"/>
</dbReference>
<dbReference type="PATRIC" id="fig|1365253.3.peg.3771"/>
<dbReference type="Pfam" id="PF11227">
    <property type="entry name" value="DUF3025"/>
    <property type="match status" value="1"/>
</dbReference>
<dbReference type="Proteomes" id="UP000076587">
    <property type="component" value="Unassembled WGS sequence"/>
</dbReference>
<dbReference type="AlphaFoldDB" id="A0A167A590"/>
<evidence type="ECO:0000313" key="2">
    <source>
        <dbReference type="Proteomes" id="UP000076587"/>
    </source>
</evidence>
<sequence>MKKFTAPENWHSQLFSQAPFAHLQALLNLQAFTSWPSFDWLNAQLSHNNSEGKNVVFTPNVLLENETRYYEEVIAQTGQVPTREENWHDFFGAMIWCLFPKTKTLLNLLHIDEIKQHGLKQRSRKRNALTLFDECGLILAIPDIKWREKLREHQWTEVFYEHRNLWHNELRPFVFGHANYEMLTNPFIGLTGKLLCIVVEESFYDLPLAAQYSYLDNHLVEMIQEHSVLDDNKQMSPLPLLGIPNWHFDNQNEAFYTNQDYFRPKRRSANDRGKRAEKTL</sequence>